<comment type="caution">
    <text evidence="2">The sequence shown here is derived from an EMBL/GenBank/DDBJ whole genome shotgun (WGS) entry which is preliminary data.</text>
</comment>
<evidence type="ECO:0000256" key="1">
    <source>
        <dbReference type="SAM" id="MobiDB-lite"/>
    </source>
</evidence>
<name>A0ABU6ZRF4_9FABA</name>
<reference evidence="2 3" key="1">
    <citation type="journal article" date="2023" name="Plants (Basel)">
        <title>Bridging the Gap: Combining Genomics and Transcriptomics Approaches to Understand Stylosanthes scabra, an Orphan Legume from the Brazilian Caatinga.</title>
        <authorList>
            <person name="Ferreira-Neto J.R.C."/>
            <person name="da Silva M.D."/>
            <person name="Binneck E."/>
            <person name="de Melo N.F."/>
            <person name="da Silva R.H."/>
            <person name="de Melo A.L.T.M."/>
            <person name="Pandolfi V."/>
            <person name="Bustamante F.O."/>
            <person name="Brasileiro-Vidal A.C."/>
            <person name="Benko-Iseppon A.M."/>
        </authorList>
    </citation>
    <scope>NUCLEOTIDE SEQUENCE [LARGE SCALE GENOMIC DNA]</scope>
    <source>
        <tissue evidence="2">Leaves</tissue>
    </source>
</reference>
<sequence length="153" mass="16842">MGWLLGPSDLGAVFCRRFGLSQPSPSSSSCCSESNEHHSSPSTAARALTRRPKLPCQSLAISSRRSVTVGSVRSSTVQIQPRVSFTSPSTCRWINLPPPRLRSCHVSRVQGLTVTLFFLRPTRPPNPLRDPRRLLSADASSPFFQKLPRILTC</sequence>
<protein>
    <submittedName>
        <fullName evidence="2">Uncharacterized protein</fullName>
    </submittedName>
</protein>
<feature type="region of interest" description="Disordered" evidence="1">
    <location>
        <begin position="29"/>
        <end position="48"/>
    </location>
</feature>
<proteinExistence type="predicted"/>
<evidence type="ECO:0000313" key="2">
    <source>
        <dbReference type="EMBL" id="MED6224562.1"/>
    </source>
</evidence>
<organism evidence="2 3">
    <name type="scientific">Stylosanthes scabra</name>
    <dbReference type="NCBI Taxonomy" id="79078"/>
    <lineage>
        <taxon>Eukaryota</taxon>
        <taxon>Viridiplantae</taxon>
        <taxon>Streptophyta</taxon>
        <taxon>Embryophyta</taxon>
        <taxon>Tracheophyta</taxon>
        <taxon>Spermatophyta</taxon>
        <taxon>Magnoliopsida</taxon>
        <taxon>eudicotyledons</taxon>
        <taxon>Gunneridae</taxon>
        <taxon>Pentapetalae</taxon>
        <taxon>rosids</taxon>
        <taxon>fabids</taxon>
        <taxon>Fabales</taxon>
        <taxon>Fabaceae</taxon>
        <taxon>Papilionoideae</taxon>
        <taxon>50 kb inversion clade</taxon>
        <taxon>dalbergioids sensu lato</taxon>
        <taxon>Dalbergieae</taxon>
        <taxon>Pterocarpus clade</taxon>
        <taxon>Stylosanthes</taxon>
    </lineage>
</organism>
<dbReference type="EMBL" id="JASCZI010273277">
    <property type="protein sequence ID" value="MED6224562.1"/>
    <property type="molecule type" value="Genomic_DNA"/>
</dbReference>
<accession>A0ABU6ZRF4</accession>
<gene>
    <name evidence="2" type="ORF">PIB30_085291</name>
</gene>
<dbReference type="Proteomes" id="UP001341840">
    <property type="component" value="Unassembled WGS sequence"/>
</dbReference>
<evidence type="ECO:0000313" key="3">
    <source>
        <dbReference type="Proteomes" id="UP001341840"/>
    </source>
</evidence>
<keyword evidence="3" id="KW-1185">Reference proteome</keyword>